<feature type="region of interest" description="Disordered" evidence="2">
    <location>
        <begin position="359"/>
        <end position="392"/>
    </location>
</feature>
<keyword evidence="5" id="KW-1185">Reference proteome</keyword>
<dbReference type="Proteomes" id="UP000195521">
    <property type="component" value="Unassembled WGS sequence"/>
</dbReference>
<comment type="caution">
    <text evidence="4">The sequence shown here is derived from an EMBL/GenBank/DDBJ whole genome shotgun (WGS) entry which is preliminary data.</text>
</comment>
<accession>A0A1Y1JKW4</accession>
<reference evidence="5" key="1">
    <citation type="submission" date="2017-04" db="EMBL/GenBank/DDBJ databases">
        <title>Plasmodium gonderi genome.</title>
        <authorList>
            <person name="Arisue N."/>
            <person name="Honma H."/>
            <person name="Kawai S."/>
            <person name="Tougan T."/>
            <person name="Tanabe K."/>
            <person name="Horii T."/>
        </authorList>
    </citation>
    <scope>NUCLEOTIDE SEQUENCE [LARGE SCALE GENOMIC DNA]</scope>
    <source>
        <strain evidence="5">ATCC 30045</strain>
    </source>
</reference>
<dbReference type="RefSeq" id="XP_028545755.1">
    <property type="nucleotide sequence ID" value="XM_028689954.1"/>
</dbReference>
<dbReference type="OrthoDB" id="392364at2759"/>
<organism evidence="4 5">
    <name type="scientific">Plasmodium gonderi</name>
    <dbReference type="NCBI Taxonomy" id="77519"/>
    <lineage>
        <taxon>Eukaryota</taxon>
        <taxon>Sar</taxon>
        <taxon>Alveolata</taxon>
        <taxon>Apicomplexa</taxon>
        <taxon>Aconoidasida</taxon>
        <taxon>Haemosporida</taxon>
        <taxon>Plasmodiidae</taxon>
        <taxon>Plasmodium</taxon>
        <taxon>Plasmodium (Plasmodium)</taxon>
    </lineage>
</organism>
<feature type="coiled-coil region" evidence="1">
    <location>
        <begin position="285"/>
        <end position="319"/>
    </location>
</feature>
<feature type="coiled-coil region" evidence="1">
    <location>
        <begin position="198"/>
        <end position="225"/>
    </location>
</feature>
<gene>
    <name evidence="4" type="ORF">PGO_134380</name>
</gene>
<dbReference type="OMA" id="NIEKFGH"/>
<keyword evidence="3" id="KW-1133">Transmembrane helix</keyword>
<evidence type="ECO:0000313" key="4">
    <source>
        <dbReference type="EMBL" id="GAW83166.1"/>
    </source>
</evidence>
<name>A0A1Y1JKW4_PLAGO</name>
<feature type="compositionally biased region" description="Acidic residues" evidence="2">
    <location>
        <begin position="361"/>
        <end position="374"/>
    </location>
</feature>
<keyword evidence="1" id="KW-0175">Coiled coil</keyword>
<dbReference type="AlphaFoldDB" id="A0A1Y1JKW4"/>
<evidence type="ECO:0000313" key="5">
    <source>
        <dbReference type="Proteomes" id="UP000195521"/>
    </source>
</evidence>
<protein>
    <submittedName>
        <fullName evidence="4">Uncharacterized protein</fullName>
    </submittedName>
</protein>
<keyword evidence="3" id="KW-0812">Transmembrane</keyword>
<dbReference type="GeneID" id="39749909"/>
<evidence type="ECO:0000256" key="2">
    <source>
        <dbReference type="SAM" id="MobiDB-lite"/>
    </source>
</evidence>
<keyword evidence="3" id="KW-0472">Membrane</keyword>
<evidence type="ECO:0000256" key="3">
    <source>
        <dbReference type="SAM" id="Phobius"/>
    </source>
</evidence>
<sequence length="864" mass="101896">MRRAQTIFAFYFLLIFCYLLKLSTVNVFCEIINGEDVYLSTLRNQNFSEEFIKLFENKDVRITIEKFITEEQVKYYISRTRKSDHNIIKTVEKLLLREFPSTIGTKENIIKNELLKFLSIILTKQEDVVKSFFSNFSKNSLDIGVKYRHFENRFLDEYENIEKLKKLYFATFNQVSEALESTKTSEDNKSSVYFIDIKDIIFSNIESLKETLAKLRSEVVALYNINYELNEFKNDVDSYISNYRSSQRDEANVINGDDPQGDKENDVIMLKLVDDVSSKLMFSLRTKISSTRDELQKRLVALEKELIDLSNEITRLEIQQNVPKLAIVKNNNFLNIDSIRNEYEEYVRKANLSLNINQNYTDEEEKDNDSEDKDEEKNEIGSTYKNKNKKGKESEGDVFEKTLLLLERHSKWVKEQDAFTYCERNDIAEVLEICLNLVEKLKDLVVHENFNLLMKYENLYKELNKFLYHSKSSIMDVSYIKAWHAIENYKGTEILIHGVDRLLNMISVLTQMINIFKDVNKNMNPDVFFDLNRLSNGFLNASKKVTLFKVELAKLMHPSRSLQIIKNNIEKFGHVYKDKITEMKVIINSFGIASDNMQTEIDELLKTVSDIIQADNLINEFKKVRNVWKRYVKHTLKNMNVKKSQLIKAYGENKNVIFPPEMTLSGFQQTNEGDHIGANGGMDDTDASEYISFNRNIFASDYFTKLQSIVINKFDSLNNEMEMKKLFSVIYRSIDIIIYIIKDNRKQMKIKYNKKRNDIINLINYRKDVRIEMSHVYDKLVELEGDLVNNLQKLFINKVNLNQQIEHSVKKTKDEYFKDKAPLHCKLVEEFITKYFLTITRWKNFINRNRKYFPPTLIWNDENS</sequence>
<feature type="transmembrane region" description="Helical" evidence="3">
    <location>
        <begin position="7"/>
        <end position="28"/>
    </location>
</feature>
<proteinExistence type="predicted"/>
<evidence type="ECO:0000256" key="1">
    <source>
        <dbReference type="SAM" id="Coils"/>
    </source>
</evidence>
<dbReference type="EMBL" id="BDQF01000014">
    <property type="protein sequence ID" value="GAW83166.1"/>
    <property type="molecule type" value="Genomic_DNA"/>
</dbReference>